<sequence>MELDPKTPQYSTGDPKSFAYPTARERWPIIITQAIDDAYRSVAACDDTAKREEGKKIVEELARLKYEVQHDRPLT</sequence>
<dbReference type="GO" id="GO:0008168">
    <property type="term" value="F:methyltransferase activity"/>
    <property type="evidence" value="ECO:0007669"/>
    <property type="project" value="UniProtKB-KW"/>
</dbReference>
<dbReference type="Proteomes" id="UP000078237">
    <property type="component" value="Unassembled WGS sequence"/>
</dbReference>
<organism evidence="3 4">
    <name type="scientific">Madurella mycetomatis</name>
    <dbReference type="NCBI Taxonomy" id="100816"/>
    <lineage>
        <taxon>Eukaryota</taxon>
        <taxon>Fungi</taxon>
        <taxon>Dikarya</taxon>
        <taxon>Ascomycota</taxon>
        <taxon>Pezizomycotina</taxon>
        <taxon>Sordariomycetes</taxon>
        <taxon>Sordariomycetidae</taxon>
        <taxon>Sordariales</taxon>
        <taxon>Sordariales incertae sedis</taxon>
        <taxon>Madurella</taxon>
    </lineage>
</organism>
<comment type="domain">
    <text evidence="1">Subfamily III proteins have a conserved RTxK motif about 40-50 residues from the C-terminus; the threonine may be replaced by serine or cysteine.</text>
</comment>
<comment type="caution">
    <text evidence="3">The sequence shown here is derived from an EMBL/GenBank/DDBJ whole genome shotgun (WGS) entry which is preliminary data.</text>
</comment>
<feature type="non-terminal residue" evidence="3">
    <location>
        <position position="75"/>
    </location>
</feature>
<dbReference type="GO" id="GO:0097023">
    <property type="term" value="F:fructose 6-phosphate aldolase activity"/>
    <property type="evidence" value="ECO:0007669"/>
    <property type="project" value="RHEA"/>
</dbReference>
<feature type="domain" description="Damage-control phosphatase ARMT1-like metal-binding" evidence="2">
    <location>
        <begin position="22"/>
        <end position="74"/>
    </location>
</feature>
<protein>
    <recommendedName>
        <fullName evidence="1">Sugar phosphate phosphatase</fullName>
        <ecNumber evidence="1">3.1.3.-</ecNumber>
    </recommendedName>
</protein>
<keyword evidence="1" id="KW-0378">Hydrolase</keyword>
<comment type="cofactor">
    <cofactor evidence="1">
        <name>Mn(2+)</name>
        <dbReference type="ChEBI" id="CHEBI:29035"/>
    </cofactor>
    <cofactor evidence="1">
        <name>Ni(2+)</name>
        <dbReference type="ChEBI" id="CHEBI:49786"/>
    </cofactor>
</comment>
<name>A0A175W2C1_9PEZI</name>
<dbReference type="Pfam" id="PF01937">
    <property type="entry name" value="ARMT1-like_dom"/>
    <property type="match status" value="1"/>
</dbReference>
<evidence type="ECO:0000313" key="3">
    <source>
        <dbReference type="EMBL" id="KXX77611.1"/>
    </source>
</evidence>
<comment type="catalytic activity">
    <reaction evidence="1">
        <text>beta-D-fructose 6-phosphate = dihydroxyacetone + D-glyceraldehyde 3-phosphate</text>
        <dbReference type="Rhea" id="RHEA:28002"/>
        <dbReference type="ChEBI" id="CHEBI:16016"/>
        <dbReference type="ChEBI" id="CHEBI:57634"/>
        <dbReference type="ChEBI" id="CHEBI:59776"/>
    </reaction>
</comment>
<dbReference type="OrthoDB" id="541375at2759"/>
<comment type="similarity">
    <text evidence="1">Belongs to the damage-control phosphatase family. Sugar phosphate phosphatase III subfamily.</text>
</comment>
<dbReference type="EC" id="3.1.3.-" evidence="1"/>
<dbReference type="PANTHER" id="PTHR12260:SF6">
    <property type="entry name" value="DAMAGE-CONTROL PHOSPHATASE ARMT1"/>
    <property type="match status" value="1"/>
</dbReference>
<proteinExistence type="inferred from homology"/>
<dbReference type="STRING" id="100816.A0A175W2C1"/>
<gene>
    <name evidence="3" type="ORF">MMYC01_206118</name>
</gene>
<accession>A0A175W2C1</accession>
<dbReference type="PANTHER" id="PTHR12260">
    <property type="entry name" value="DAMAGE-CONTROL PHOSPHATASE ARMT1"/>
    <property type="match status" value="1"/>
</dbReference>
<keyword evidence="1" id="KW-0464">Manganese</keyword>
<comment type="function">
    <text evidence="1">Metal-dependent phosphatase that shows phosphatase activity against several substrates, including fructose-1-phosphate and fructose-6-phosphate. Its preference for fructose-1-phosphate, a strong glycating agent that causes DNA damage rather than a canonical yeast metabolite, suggests a damage-control function in hexose phosphate metabolism.</text>
</comment>
<keyword evidence="1" id="KW-0479">Metal-binding</keyword>
<dbReference type="EMBL" id="LCTW02000152">
    <property type="protein sequence ID" value="KXX77611.1"/>
    <property type="molecule type" value="Genomic_DNA"/>
</dbReference>
<dbReference type="GO" id="GO:0103026">
    <property type="term" value="F:fructose-1-phosphatase activity"/>
    <property type="evidence" value="ECO:0007669"/>
    <property type="project" value="RHEA"/>
</dbReference>
<comment type="catalytic activity">
    <reaction evidence="1">
        <text>beta-D-fructose 1-phosphate + H2O = D-fructose + phosphate</text>
        <dbReference type="Rhea" id="RHEA:35603"/>
        <dbReference type="ChEBI" id="CHEBI:15377"/>
        <dbReference type="ChEBI" id="CHEBI:37721"/>
        <dbReference type="ChEBI" id="CHEBI:43474"/>
        <dbReference type="ChEBI" id="CHEBI:138881"/>
    </reaction>
</comment>
<dbReference type="GO" id="GO:0046872">
    <property type="term" value="F:metal ion binding"/>
    <property type="evidence" value="ECO:0007669"/>
    <property type="project" value="UniProtKB-UniRule"/>
</dbReference>
<dbReference type="GO" id="GO:0005634">
    <property type="term" value="C:nucleus"/>
    <property type="evidence" value="ECO:0007669"/>
    <property type="project" value="TreeGrafter"/>
</dbReference>
<dbReference type="InterPro" id="IPR002791">
    <property type="entry name" value="ARMT1-like_metal-bd"/>
</dbReference>
<dbReference type="GO" id="GO:0006974">
    <property type="term" value="P:DNA damage response"/>
    <property type="evidence" value="ECO:0007669"/>
    <property type="project" value="TreeGrafter"/>
</dbReference>
<keyword evidence="4" id="KW-1185">Reference proteome</keyword>
<evidence type="ECO:0000313" key="4">
    <source>
        <dbReference type="Proteomes" id="UP000078237"/>
    </source>
</evidence>
<dbReference type="InterPro" id="IPR039763">
    <property type="entry name" value="ARMT1"/>
</dbReference>
<dbReference type="AlphaFoldDB" id="A0A175W2C1"/>
<dbReference type="Gene3D" id="1.20.930.60">
    <property type="match status" value="1"/>
</dbReference>
<evidence type="ECO:0000259" key="2">
    <source>
        <dbReference type="Pfam" id="PF01937"/>
    </source>
</evidence>
<reference evidence="3 4" key="1">
    <citation type="journal article" date="2016" name="Genome Announc.">
        <title>Genome Sequence of Madurella mycetomatis mm55, Isolated from a Human Mycetoma Case in Sudan.</title>
        <authorList>
            <person name="Smit S."/>
            <person name="Derks M.F."/>
            <person name="Bervoets S."/>
            <person name="Fahal A."/>
            <person name="van Leeuwen W."/>
            <person name="van Belkum A."/>
            <person name="van de Sande W.W."/>
        </authorList>
    </citation>
    <scope>NUCLEOTIDE SEQUENCE [LARGE SCALE GENOMIC DNA]</scope>
    <source>
        <strain evidence="4">mm55</strain>
    </source>
</reference>
<evidence type="ECO:0000256" key="1">
    <source>
        <dbReference type="RuleBase" id="RU367030"/>
    </source>
</evidence>
<dbReference type="GO" id="GO:0032259">
    <property type="term" value="P:methylation"/>
    <property type="evidence" value="ECO:0007669"/>
    <property type="project" value="UniProtKB-KW"/>
</dbReference>
<dbReference type="VEuPathDB" id="FungiDB:MMYC01_206118"/>